<dbReference type="EMBL" id="CP003985">
    <property type="protein sequence ID" value="AGF78345.1"/>
    <property type="molecule type" value="Genomic_DNA"/>
</dbReference>
<protein>
    <submittedName>
        <fullName evidence="2">Methyl-accepting chemotaxis protein</fullName>
    </submittedName>
</protein>
<keyword evidence="1" id="KW-0812">Transmembrane</keyword>
<dbReference type="HOGENOM" id="CLU_1445477_0_0_7"/>
<keyword evidence="3" id="KW-1185">Reference proteome</keyword>
<proteinExistence type="predicted"/>
<gene>
    <name evidence="2" type="ordered locus">UWK_01787</name>
</gene>
<keyword evidence="1" id="KW-1133">Transmembrane helix</keyword>
<dbReference type="Proteomes" id="UP000011721">
    <property type="component" value="Chromosome"/>
</dbReference>
<dbReference type="AlphaFoldDB" id="M1PF77"/>
<dbReference type="PROSITE" id="PS51257">
    <property type="entry name" value="PROKAR_LIPOPROTEIN"/>
    <property type="match status" value="1"/>
</dbReference>
<evidence type="ECO:0000313" key="2">
    <source>
        <dbReference type="EMBL" id="AGF78345.1"/>
    </source>
</evidence>
<keyword evidence="1" id="KW-0472">Membrane</keyword>
<dbReference type="RefSeq" id="WP_015404036.1">
    <property type="nucleotide sequence ID" value="NC_020304.1"/>
</dbReference>
<evidence type="ECO:0000313" key="3">
    <source>
        <dbReference type="Proteomes" id="UP000011721"/>
    </source>
</evidence>
<feature type="transmembrane region" description="Helical" evidence="1">
    <location>
        <begin position="73"/>
        <end position="92"/>
    </location>
</feature>
<dbReference type="eggNOG" id="COG2770">
    <property type="taxonomic scope" value="Bacteria"/>
</dbReference>
<accession>M1PF77</accession>
<name>M1PF77_DESSD</name>
<dbReference type="STRING" id="1167006.UWK_01787"/>
<organism evidence="2 3">
    <name type="scientific">Desulfocapsa sulfexigens (strain DSM 10523 / SB164P1)</name>
    <dbReference type="NCBI Taxonomy" id="1167006"/>
    <lineage>
        <taxon>Bacteria</taxon>
        <taxon>Pseudomonadati</taxon>
        <taxon>Thermodesulfobacteriota</taxon>
        <taxon>Desulfobulbia</taxon>
        <taxon>Desulfobulbales</taxon>
        <taxon>Desulfocapsaceae</taxon>
        <taxon>Desulfocapsa</taxon>
    </lineage>
</organism>
<sequence>MTRNRYKRRNYFIKKNFQGKLILGYFLFMVVGCLVFAVILTLLSADSMTMTYQNNDLRLGQTPFILIKELVTAHWIFIVLGSAIVVVCAMFITHRLAGPMFRLERAVDNMVSGQLDDVVYLREKDEGKELAAKLNQFNSQLSKNIGEIRKRSKNIDDLLAQYSSIEQSETTAEDCASIQSSIARQNKIIREIVVTYQILDE</sequence>
<evidence type="ECO:0000256" key="1">
    <source>
        <dbReference type="SAM" id="Phobius"/>
    </source>
</evidence>
<reference evidence="3" key="1">
    <citation type="journal article" date="2013" name="Stand. Genomic Sci.">
        <title>Complete genome sequence of Desulfocapsa sulfexigens, a marine deltaproteobacterium specialized in disproportionating inorganic sulfur compounds.</title>
        <authorList>
            <person name="Finster K.W."/>
            <person name="Kjeldsen K.U."/>
            <person name="Kube M."/>
            <person name="Reinhardt R."/>
            <person name="Mussmann M."/>
            <person name="Amann R."/>
            <person name="Schreiber L."/>
        </authorList>
    </citation>
    <scope>NUCLEOTIDE SEQUENCE [LARGE SCALE GENOMIC DNA]</scope>
    <source>
        <strain evidence="3">DSM 10523 / SB164P1</strain>
    </source>
</reference>
<feature type="transmembrane region" description="Helical" evidence="1">
    <location>
        <begin position="21"/>
        <end position="43"/>
    </location>
</feature>
<dbReference type="Gene3D" id="6.10.340.10">
    <property type="match status" value="1"/>
</dbReference>
<dbReference type="KEGG" id="dsf:UWK_01787"/>